<evidence type="ECO:0000256" key="3">
    <source>
        <dbReference type="ARBA" id="ARBA00022679"/>
    </source>
</evidence>
<evidence type="ECO:0000256" key="12">
    <source>
        <dbReference type="SAM" id="Phobius"/>
    </source>
</evidence>
<accession>A0A804NN36</accession>
<dbReference type="CDD" id="cd00054">
    <property type="entry name" value="EGF_CA"/>
    <property type="match status" value="1"/>
</dbReference>
<dbReference type="InterPro" id="IPR000152">
    <property type="entry name" value="EGF-type_Asp/Asn_hydroxyl_site"/>
</dbReference>
<dbReference type="SMART" id="SM00181">
    <property type="entry name" value="EGF"/>
    <property type="match status" value="2"/>
</dbReference>
<dbReference type="SMART" id="SM00220">
    <property type="entry name" value="S_TKc"/>
    <property type="match status" value="1"/>
</dbReference>
<dbReference type="GO" id="GO:0005524">
    <property type="term" value="F:ATP binding"/>
    <property type="evidence" value="ECO:0007669"/>
    <property type="project" value="UniProtKB-UniRule"/>
</dbReference>
<comment type="caution">
    <text evidence="10">Lacks conserved residue(s) required for the propagation of feature annotation.</text>
</comment>
<dbReference type="PROSITE" id="PS00107">
    <property type="entry name" value="PROTEIN_KINASE_ATP"/>
    <property type="match status" value="1"/>
</dbReference>
<keyword evidence="8" id="KW-1015">Disulfide bond</keyword>
<evidence type="ECO:0000259" key="15">
    <source>
        <dbReference type="PROSITE" id="PS50026"/>
    </source>
</evidence>
<dbReference type="InterPro" id="IPR008271">
    <property type="entry name" value="Ser/Thr_kinase_AS"/>
</dbReference>
<feature type="signal peptide" evidence="13">
    <location>
        <begin position="1"/>
        <end position="23"/>
    </location>
</feature>
<feature type="domain" description="Protein kinase" evidence="14">
    <location>
        <begin position="461"/>
        <end position="728"/>
    </location>
</feature>
<keyword evidence="9" id="KW-0325">Glycoprotein</keyword>
<evidence type="ECO:0000256" key="5">
    <source>
        <dbReference type="ARBA" id="ARBA00022741"/>
    </source>
</evidence>
<dbReference type="RefSeq" id="XP_008678279.1">
    <property type="nucleotide sequence ID" value="XM_008680057.2"/>
</dbReference>
<dbReference type="GO" id="GO:0030247">
    <property type="term" value="F:polysaccharide binding"/>
    <property type="evidence" value="ECO:0007669"/>
    <property type="project" value="InterPro"/>
</dbReference>
<name>A0A804NN36_MAIZE</name>
<evidence type="ECO:0000256" key="2">
    <source>
        <dbReference type="ARBA" id="ARBA00022527"/>
    </source>
</evidence>
<evidence type="ECO:0000256" key="6">
    <source>
        <dbReference type="ARBA" id="ARBA00022777"/>
    </source>
</evidence>
<dbReference type="SMART" id="SM00179">
    <property type="entry name" value="EGF_CA"/>
    <property type="match status" value="1"/>
</dbReference>
<keyword evidence="18" id="KW-1267">Proteomics identification</keyword>
<keyword evidence="2" id="KW-0723">Serine/threonine-protein kinase</keyword>
<dbReference type="FunFam" id="2.10.25.10:FF:000355">
    <property type="entry name" value="Wall-associated receptor kinase 3"/>
    <property type="match status" value="1"/>
</dbReference>
<dbReference type="InterPro" id="IPR025287">
    <property type="entry name" value="WAK_GUB"/>
</dbReference>
<keyword evidence="12" id="KW-0472">Membrane</keyword>
<keyword evidence="6" id="KW-0418">Kinase</keyword>
<evidence type="ECO:0008006" key="19">
    <source>
        <dbReference type="Google" id="ProtNLM"/>
    </source>
</evidence>
<evidence type="ECO:0007829" key="18">
    <source>
        <dbReference type="PeptideAtlas" id="A0A804NN36"/>
    </source>
</evidence>
<dbReference type="FunFam" id="1.10.510.10:FF:000606">
    <property type="entry name" value="Wall-associated receptor kinase 3"/>
    <property type="match status" value="1"/>
</dbReference>
<dbReference type="PROSITE" id="PS01187">
    <property type="entry name" value="EGF_CA"/>
    <property type="match status" value="1"/>
</dbReference>
<dbReference type="InterPro" id="IPR018097">
    <property type="entry name" value="EGF_Ca-bd_CS"/>
</dbReference>
<proteinExistence type="evidence at protein level"/>
<dbReference type="PROSITE" id="PS50026">
    <property type="entry name" value="EGF_3"/>
    <property type="match status" value="1"/>
</dbReference>
<dbReference type="SUPFAM" id="SSF57196">
    <property type="entry name" value="EGF/Laminin"/>
    <property type="match status" value="1"/>
</dbReference>
<dbReference type="KEGG" id="zma:103653092"/>
<evidence type="ECO:0000256" key="9">
    <source>
        <dbReference type="ARBA" id="ARBA00023180"/>
    </source>
</evidence>
<keyword evidence="12" id="KW-0812">Transmembrane</keyword>
<evidence type="ECO:0000256" key="10">
    <source>
        <dbReference type="PROSITE-ProRule" id="PRU00076"/>
    </source>
</evidence>
<dbReference type="PROSITE" id="PS00010">
    <property type="entry name" value="ASX_HYDROXYL"/>
    <property type="match status" value="1"/>
</dbReference>
<dbReference type="GeneID" id="103653092"/>
<keyword evidence="4 13" id="KW-0732">Signal</keyword>
<dbReference type="Gene3D" id="2.10.25.10">
    <property type="entry name" value="Laminin"/>
    <property type="match status" value="1"/>
</dbReference>
<dbReference type="Gene3D" id="1.10.510.10">
    <property type="entry name" value="Transferase(Phosphotransferase) domain 1"/>
    <property type="match status" value="1"/>
</dbReference>
<dbReference type="InterPro" id="IPR001881">
    <property type="entry name" value="EGF-like_Ca-bd_dom"/>
</dbReference>
<dbReference type="PROSITE" id="PS00108">
    <property type="entry name" value="PROTEIN_KINASE_ST"/>
    <property type="match status" value="1"/>
</dbReference>
<dbReference type="InterPro" id="IPR011009">
    <property type="entry name" value="Kinase-like_dom_sf"/>
</dbReference>
<dbReference type="Pfam" id="PF13947">
    <property type="entry name" value="GUB_WAK_bind"/>
    <property type="match status" value="1"/>
</dbReference>
<dbReference type="Proteomes" id="UP000007305">
    <property type="component" value="Chromosome 4"/>
</dbReference>
<dbReference type="Gene3D" id="3.30.200.20">
    <property type="entry name" value="Phosphorylase Kinase, domain 1"/>
    <property type="match status" value="1"/>
</dbReference>
<reference evidence="16" key="2">
    <citation type="submission" date="2019-07" db="EMBL/GenBank/DDBJ databases">
        <authorList>
            <person name="Seetharam A."/>
            <person name="Woodhouse M."/>
            <person name="Cannon E."/>
        </authorList>
    </citation>
    <scope>NUCLEOTIDE SEQUENCE [LARGE SCALE GENOMIC DNA]</scope>
    <source>
        <strain evidence="16">cv. B73</strain>
    </source>
</reference>
<keyword evidence="3" id="KW-0808">Transferase</keyword>
<dbReference type="GO" id="GO:0005509">
    <property type="term" value="F:calcium ion binding"/>
    <property type="evidence" value="ECO:0007669"/>
    <property type="project" value="InterPro"/>
</dbReference>
<dbReference type="FunFam" id="3.30.200.20:FF:000337">
    <property type="entry name" value="Wall-associated receptor kinase 3"/>
    <property type="match status" value="1"/>
</dbReference>
<dbReference type="InterPro" id="IPR045274">
    <property type="entry name" value="WAK-like"/>
</dbReference>
<evidence type="ECO:0000313" key="16">
    <source>
        <dbReference type="EnsemblPlants" id="Zm00001eb172910_P001"/>
    </source>
</evidence>
<dbReference type="InParanoid" id="A0A804NN36"/>
<feature type="transmembrane region" description="Helical" evidence="12">
    <location>
        <begin position="404"/>
        <end position="424"/>
    </location>
</feature>
<keyword evidence="10" id="KW-0245">EGF-like domain</keyword>
<reference evidence="17" key="1">
    <citation type="journal article" date="2009" name="Science">
        <title>The B73 maize genome: complexity, diversity, and dynamics.</title>
        <authorList>
            <person name="Schnable P.S."/>
            <person name="Ware D."/>
            <person name="Fulton R.S."/>
            <person name="Stein J.C."/>
            <person name="Wei F."/>
            <person name="Pasternak S."/>
            <person name="Liang C."/>
            <person name="Zhang J."/>
            <person name="Fulton L."/>
            <person name="Graves T.A."/>
            <person name="Minx P."/>
            <person name="Reily A.D."/>
            <person name="Courtney L."/>
            <person name="Kruchowski S.S."/>
            <person name="Tomlinson C."/>
            <person name="Strong C."/>
            <person name="Delehaunty K."/>
            <person name="Fronick C."/>
            <person name="Courtney B."/>
            <person name="Rock S.M."/>
            <person name="Belter E."/>
            <person name="Du F."/>
            <person name="Kim K."/>
            <person name="Abbott R.M."/>
            <person name="Cotton M."/>
            <person name="Levy A."/>
            <person name="Marchetto P."/>
            <person name="Ochoa K."/>
            <person name="Jackson S.M."/>
            <person name="Gillam B."/>
            <person name="Chen W."/>
            <person name="Yan L."/>
            <person name="Higginbotham J."/>
            <person name="Cardenas M."/>
            <person name="Waligorski J."/>
            <person name="Applebaum E."/>
            <person name="Phelps L."/>
            <person name="Falcone J."/>
            <person name="Kanchi K."/>
            <person name="Thane T."/>
            <person name="Scimone A."/>
            <person name="Thane N."/>
            <person name="Henke J."/>
            <person name="Wang T."/>
            <person name="Ruppert J."/>
            <person name="Shah N."/>
            <person name="Rotter K."/>
            <person name="Hodges J."/>
            <person name="Ingenthron E."/>
            <person name="Cordes M."/>
            <person name="Kohlberg S."/>
            <person name="Sgro J."/>
            <person name="Delgado B."/>
            <person name="Mead K."/>
            <person name="Chinwalla A."/>
            <person name="Leonard S."/>
            <person name="Crouse K."/>
            <person name="Collura K."/>
            <person name="Kudrna D."/>
            <person name="Currie J."/>
            <person name="He R."/>
            <person name="Angelova A."/>
            <person name="Rajasekar S."/>
            <person name="Mueller T."/>
            <person name="Lomeli R."/>
            <person name="Scara G."/>
            <person name="Ko A."/>
            <person name="Delaney K."/>
            <person name="Wissotski M."/>
            <person name="Lopez G."/>
            <person name="Campos D."/>
            <person name="Braidotti M."/>
            <person name="Ashley E."/>
            <person name="Golser W."/>
            <person name="Kim H."/>
            <person name="Lee S."/>
            <person name="Lin J."/>
            <person name="Dujmic Z."/>
            <person name="Kim W."/>
            <person name="Talag J."/>
            <person name="Zuccolo A."/>
            <person name="Fan C."/>
            <person name="Sebastian A."/>
            <person name="Kramer M."/>
            <person name="Spiegel L."/>
            <person name="Nascimento L."/>
            <person name="Zutavern T."/>
            <person name="Miller B."/>
            <person name="Ambroise C."/>
            <person name="Muller S."/>
            <person name="Spooner W."/>
            <person name="Narechania A."/>
            <person name="Ren L."/>
            <person name="Wei S."/>
            <person name="Kumari S."/>
            <person name="Faga B."/>
            <person name="Levy M.J."/>
            <person name="McMahan L."/>
            <person name="Van Buren P."/>
            <person name="Vaughn M.W."/>
            <person name="Ying K."/>
            <person name="Yeh C.-T."/>
            <person name="Emrich S.J."/>
            <person name="Jia Y."/>
            <person name="Kalyanaraman A."/>
            <person name="Hsia A.-P."/>
            <person name="Barbazuk W.B."/>
            <person name="Baucom R.S."/>
            <person name="Brutnell T.P."/>
            <person name="Carpita N.C."/>
            <person name="Chaparro C."/>
            <person name="Chia J.-M."/>
            <person name="Deragon J.-M."/>
            <person name="Estill J.C."/>
            <person name="Fu Y."/>
            <person name="Jeddeloh J.A."/>
            <person name="Han Y."/>
            <person name="Lee H."/>
            <person name="Li P."/>
            <person name="Lisch D.R."/>
            <person name="Liu S."/>
            <person name="Liu Z."/>
            <person name="Nagel D.H."/>
            <person name="McCann M.C."/>
            <person name="SanMiguel P."/>
            <person name="Myers A.M."/>
            <person name="Nettleton D."/>
            <person name="Nguyen J."/>
            <person name="Penning B.W."/>
            <person name="Ponnala L."/>
            <person name="Schneider K.L."/>
            <person name="Schwartz D.C."/>
            <person name="Sharma A."/>
            <person name="Soderlund C."/>
            <person name="Springer N.M."/>
            <person name="Sun Q."/>
            <person name="Wang H."/>
            <person name="Waterman M."/>
            <person name="Westerman R."/>
            <person name="Wolfgruber T.K."/>
            <person name="Yang L."/>
            <person name="Yu Y."/>
            <person name="Zhang L."/>
            <person name="Zhou S."/>
            <person name="Zhu Q."/>
            <person name="Bennetzen J.L."/>
            <person name="Dawe R.K."/>
            <person name="Jiang J."/>
            <person name="Jiang N."/>
            <person name="Presting G.G."/>
            <person name="Wessler S.R."/>
            <person name="Aluru S."/>
            <person name="Martienssen R.A."/>
            <person name="Clifton S.W."/>
            <person name="McCombie W.R."/>
            <person name="Wing R.A."/>
            <person name="Wilson R.K."/>
        </authorList>
    </citation>
    <scope>NUCLEOTIDE SEQUENCE [LARGE SCALE GENOMIC DNA]</scope>
    <source>
        <strain evidence="17">cv. B73</strain>
    </source>
</reference>
<dbReference type="AlphaFoldDB" id="A0A804NN36"/>
<dbReference type="GO" id="GO:0005886">
    <property type="term" value="C:plasma membrane"/>
    <property type="evidence" value="ECO:0000318"/>
    <property type="project" value="GO_Central"/>
</dbReference>
<dbReference type="InterPro" id="IPR017441">
    <property type="entry name" value="Protein_kinase_ATP_BS"/>
</dbReference>
<dbReference type="EnsemblPlants" id="Zm00001eb172910_T001">
    <property type="protein sequence ID" value="Zm00001eb172910_P001"/>
    <property type="gene ID" value="Zm00001eb172910"/>
</dbReference>
<keyword evidence="17" id="KW-1185">Reference proteome</keyword>
<evidence type="ECO:0000256" key="7">
    <source>
        <dbReference type="ARBA" id="ARBA00022840"/>
    </source>
</evidence>
<dbReference type="Pfam" id="PF00069">
    <property type="entry name" value="Pkinase"/>
    <property type="match status" value="1"/>
</dbReference>
<protein>
    <recommendedName>
        <fullName evidence="19">Protein kinase domain-containing protein</fullName>
    </recommendedName>
</protein>
<keyword evidence="5 11" id="KW-0547">Nucleotide-binding</keyword>
<evidence type="ECO:0000313" key="17">
    <source>
        <dbReference type="Proteomes" id="UP000007305"/>
    </source>
</evidence>
<dbReference type="InterPro" id="IPR000719">
    <property type="entry name" value="Prot_kinase_dom"/>
</dbReference>
<evidence type="ECO:0000256" key="1">
    <source>
        <dbReference type="ARBA" id="ARBA00004479"/>
    </source>
</evidence>
<gene>
    <name evidence="16" type="primary">LOC103653092</name>
</gene>
<dbReference type="PANTHER" id="PTHR27005:SF461">
    <property type="entry name" value="PROTEIN KINASE DOMAIN-CONTAINING PROTEIN"/>
    <property type="match status" value="1"/>
</dbReference>
<dbReference type="Gramene" id="Zm00001eb172910_T001">
    <property type="protein sequence ID" value="Zm00001eb172910_P001"/>
    <property type="gene ID" value="Zm00001eb172910"/>
</dbReference>
<dbReference type="GO" id="GO:0007166">
    <property type="term" value="P:cell surface receptor signaling pathway"/>
    <property type="evidence" value="ECO:0000318"/>
    <property type="project" value="GO_Central"/>
</dbReference>
<organism evidence="16 17">
    <name type="scientific">Zea mays</name>
    <name type="common">Maize</name>
    <dbReference type="NCBI Taxonomy" id="4577"/>
    <lineage>
        <taxon>Eukaryota</taxon>
        <taxon>Viridiplantae</taxon>
        <taxon>Streptophyta</taxon>
        <taxon>Embryophyta</taxon>
        <taxon>Tracheophyta</taxon>
        <taxon>Spermatophyta</taxon>
        <taxon>Magnoliopsida</taxon>
        <taxon>Liliopsida</taxon>
        <taxon>Poales</taxon>
        <taxon>Poaceae</taxon>
        <taxon>PACMAD clade</taxon>
        <taxon>Panicoideae</taxon>
        <taxon>Andropogonodae</taxon>
        <taxon>Andropogoneae</taxon>
        <taxon>Tripsacinae</taxon>
        <taxon>Zea</taxon>
    </lineage>
</organism>
<keyword evidence="7 11" id="KW-0067">ATP-binding</keyword>
<evidence type="ECO:0000259" key="14">
    <source>
        <dbReference type="PROSITE" id="PS50011"/>
    </source>
</evidence>
<sequence>MALSSSRAPLLPLLCLLLTVVAAAKHPKQEKPTPAALAPVVTLEGCPDKCGNVSIPYPFGTKDGCFRPGFFVVCNDTFDPPRPFINSSLALGTDDTRTQIVVEDLYYLTAEDGMPETTPTRSAWPIELAGVSLSDAKARLLGAFSYECRLNETHHSVRRQRINFGVYRSPFLLSDADNVLMGIGSNVVAEQTTGPLCQSYLNLISLSDGPVNGSCSGQGCCQANLPPVRSDSTVTIQKGTMYEDGGYGGGGGGRVDCSYAMIVEKAWYNFSSVDLDSDAFLRRNAAGVVPVVADFTIDGGGCPDAGEPTPKDFACISDNSKCVDRLVYDNSRGHYCSCSVGYQGNPYIHGGCQDIDECARPDLYPCHGKCKNTPGDYECSCPAGKRGNAKQAPCTDLFSLPAKISVGVVGGLFIAALLVFIILIRNEKRKMAEFFEKNGGPTLEKAKNIKIYKKEELKPILRRSNFIGRGAFGEVYKGDLDGQSVAVKKPVDDSDGVHNDQFANEVIIQSRVNHKNIVRLIGCCLEVDKPMLVYEFLSKGSLDDVLHGSRRDPLNLKCRLDIAAESAEGLAYLHSKTTNVILHGDVKPANILLDEDWTPKISDFGISRLIVKDKQHTDFVIGDRSYMDPVYLRDGLLTDRSDVYSFGVVILELISRKKATYSGNNSLVREFLDAHKGKMEATKLFDEEIAKPEVSDLLNSLYEIAVRCLNLDVDERPSMTEVAESILMLKRSWSNTLTKTSSAS</sequence>
<evidence type="ECO:0000256" key="4">
    <source>
        <dbReference type="ARBA" id="ARBA00022729"/>
    </source>
</evidence>
<keyword evidence="12" id="KW-1133">Transmembrane helix</keyword>
<dbReference type="OrthoDB" id="674570at2759"/>
<dbReference type="PROSITE" id="PS50011">
    <property type="entry name" value="PROTEIN_KINASE_DOM"/>
    <property type="match status" value="1"/>
</dbReference>
<dbReference type="GO" id="GO:0004674">
    <property type="term" value="F:protein serine/threonine kinase activity"/>
    <property type="evidence" value="ECO:0007669"/>
    <property type="project" value="UniProtKB-KW"/>
</dbReference>
<evidence type="ECO:0000256" key="8">
    <source>
        <dbReference type="ARBA" id="ARBA00023157"/>
    </source>
</evidence>
<feature type="chain" id="PRO_5032769955" description="Protein kinase domain-containing protein" evidence="13">
    <location>
        <begin position="24"/>
        <end position="744"/>
    </location>
</feature>
<feature type="binding site" evidence="11">
    <location>
        <position position="489"/>
    </location>
    <ligand>
        <name>ATP</name>
        <dbReference type="ChEBI" id="CHEBI:30616"/>
    </ligand>
</feature>
<dbReference type="SUPFAM" id="SSF56112">
    <property type="entry name" value="Protein kinase-like (PK-like)"/>
    <property type="match status" value="1"/>
</dbReference>
<evidence type="ECO:0000256" key="13">
    <source>
        <dbReference type="SAM" id="SignalP"/>
    </source>
</evidence>
<reference evidence="16" key="3">
    <citation type="submission" date="2021-05" db="UniProtKB">
        <authorList>
            <consortium name="EnsemblPlants"/>
        </authorList>
    </citation>
    <scope>IDENTIFICATION</scope>
    <source>
        <strain evidence="16">cv. B73</strain>
    </source>
</reference>
<dbReference type="InterPro" id="IPR000742">
    <property type="entry name" value="EGF"/>
</dbReference>
<evidence type="ECO:0000256" key="11">
    <source>
        <dbReference type="PROSITE-ProRule" id="PRU10141"/>
    </source>
</evidence>
<dbReference type="FunCoup" id="A0A804NN36">
    <property type="interactions" value="443"/>
</dbReference>
<feature type="domain" description="EGF-like" evidence="15">
    <location>
        <begin position="354"/>
        <end position="391"/>
    </location>
</feature>
<comment type="subcellular location">
    <subcellularLocation>
        <location evidence="1">Membrane</location>
        <topology evidence="1">Single-pass type I membrane protein</topology>
    </subcellularLocation>
</comment>
<dbReference type="PANTHER" id="PTHR27005">
    <property type="entry name" value="WALL-ASSOCIATED RECEPTOR KINASE-LIKE 21"/>
    <property type="match status" value="1"/>
</dbReference>